<dbReference type="Gene3D" id="3.30.70.100">
    <property type="match status" value="1"/>
</dbReference>
<comment type="similarity">
    <text evidence="1">Belongs to the TrhO family.</text>
</comment>
<keyword evidence="4" id="KW-1185">Reference proteome</keyword>
<comment type="function">
    <text evidence="1">Catalyzes oxygen-dependent 5-hydroxyuridine (ho5U) modification at position 34 in tRNAs.</text>
</comment>
<dbReference type="EC" id="1.14.-.-" evidence="1"/>
<dbReference type="CDD" id="cd01518">
    <property type="entry name" value="RHOD_YceA"/>
    <property type="match status" value="1"/>
</dbReference>
<organism evidence="3 4">
    <name type="scientific">Paenibacillus mendelii</name>
    <dbReference type="NCBI Taxonomy" id="206163"/>
    <lineage>
        <taxon>Bacteria</taxon>
        <taxon>Bacillati</taxon>
        <taxon>Bacillota</taxon>
        <taxon>Bacilli</taxon>
        <taxon>Bacillales</taxon>
        <taxon>Paenibacillaceae</taxon>
        <taxon>Paenibacillus</taxon>
    </lineage>
</organism>
<dbReference type="InterPro" id="IPR020936">
    <property type="entry name" value="TrhO"/>
</dbReference>
<evidence type="ECO:0000256" key="1">
    <source>
        <dbReference type="HAMAP-Rule" id="MF_00469"/>
    </source>
</evidence>
<gene>
    <name evidence="1" type="primary">trhO</name>
    <name evidence="3" type="ORF">ACFFJ8_32225</name>
</gene>
<dbReference type="InterPro" id="IPR001763">
    <property type="entry name" value="Rhodanese-like_dom"/>
</dbReference>
<sequence>MTNSESKYAVLLFYKFVNIPDAPEFAQEHLNYCKELGIKGRILIADEGINGTLSGTIEQTEQYMADMRQNPLFADMVYKIDEEEGHTFKKMFVRYRKELVTFRLDDMELDPNVIGGKRLDPVQFHEYLQRDDVIVLDGRNGYEYDLGHFRNAIRPDIEAFREFPEWIRENMSEHKDKPVLTYCTGGIRCEKLTGFLIKEGFKDVYQLDGGIVTYGKDEEVKGRLFDGQCYVFDERISVPINRTDEDITVGRCIHCDSPSNRFINCANDICHRQHICCEECDEIHNSHCSDECVQVTNALLAQKQENDKAMKNAAI</sequence>
<keyword evidence="1" id="KW-0819">tRNA processing</keyword>
<comment type="caution">
    <text evidence="3">The sequence shown here is derived from an EMBL/GenBank/DDBJ whole genome shotgun (WGS) entry which is preliminary data.</text>
</comment>
<dbReference type="Proteomes" id="UP001589818">
    <property type="component" value="Unassembled WGS sequence"/>
</dbReference>
<evidence type="ECO:0000259" key="2">
    <source>
        <dbReference type="PROSITE" id="PS50206"/>
    </source>
</evidence>
<dbReference type="Pfam" id="PF00581">
    <property type="entry name" value="Rhodanese"/>
    <property type="match status" value="1"/>
</dbReference>
<evidence type="ECO:0000313" key="3">
    <source>
        <dbReference type="EMBL" id="MFC0396027.1"/>
    </source>
</evidence>
<reference evidence="3 4" key="1">
    <citation type="submission" date="2024-09" db="EMBL/GenBank/DDBJ databases">
        <authorList>
            <person name="Sun Q."/>
            <person name="Mori K."/>
        </authorList>
    </citation>
    <scope>NUCLEOTIDE SEQUENCE [LARGE SCALE GENOMIC DNA]</scope>
    <source>
        <strain evidence="3 4">CCM 4839</strain>
    </source>
</reference>
<dbReference type="PROSITE" id="PS50206">
    <property type="entry name" value="RHODANESE_3"/>
    <property type="match status" value="1"/>
</dbReference>
<dbReference type="HAMAP" id="MF_00469">
    <property type="entry name" value="TrhO"/>
    <property type="match status" value="1"/>
</dbReference>
<dbReference type="Pfam" id="PF17773">
    <property type="entry name" value="UPF0176_N"/>
    <property type="match status" value="1"/>
</dbReference>
<dbReference type="PANTHER" id="PTHR43268">
    <property type="entry name" value="THIOSULFATE SULFURTRANSFERASE/RHODANESE-LIKE DOMAIN-CONTAINING PROTEIN 2"/>
    <property type="match status" value="1"/>
</dbReference>
<accession>A0ABV6JJD6</accession>
<dbReference type="NCBIfam" id="NF001135">
    <property type="entry name" value="PRK00142.1-3"/>
    <property type="match status" value="1"/>
</dbReference>
<keyword evidence="1" id="KW-0560">Oxidoreductase</keyword>
<dbReference type="InterPro" id="IPR022111">
    <property type="entry name" value="Rhodanese_C"/>
</dbReference>
<dbReference type="Pfam" id="PF12368">
    <property type="entry name" value="Rhodanese_C"/>
    <property type="match status" value="1"/>
</dbReference>
<dbReference type="SUPFAM" id="SSF52821">
    <property type="entry name" value="Rhodanese/Cell cycle control phosphatase"/>
    <property type="match status" value="1"/>
</dbReference>
<dbReference type="PANTHER" id="PTHR43268:SF3">
    <property type="entry name" value="RHODANESE-LIKE DOMAIN-CONTAINING PROTEIN 7-RELATED"/>
    <property type="match status" value="1"/>
</dbReference>
<protein>
    <recommendedName>
        <fullName evidence="1">tRNA uridine(34) hydroxylase</fullName>
        <ecNumber evidence="1">1.14.-.-</ecNumber>
    </recommendedName>
    <alternativeName>
        <fullName evidence="1">tRNA hydroxylation protein O</fullName>
    </alternativeName>
</protein>
<evidence type="ECO:0000313" key="4">
    <source>
        <dbReference type="Proteomes" id="UP001589818"/>
    </source>
</evidence>
<dbReference type="InterPro" id="IPR036873">
    <property type="entry name" value="Rhodanese-like_dom_sf"/>
</dbReference>
<comment type="catalytic activity">
    <reaction evidence="1">
        <text>uridine(34) in tRNA + AH2 + O2 = 5-hydroxyuridine(34) in tRNA + A + H2O</text>
        <dbReference type="Rhea" id="RHEA:64224"/>
        <dbReference type="Rhea" id="RHEA-COMP:11727"/>
        <dbReference type="Rhea" id="RHEA-COMP:13381"/>
        <dbReference type="ChEBI" id="CHEBI:13193"/>
        <dbReference type="ChEBI" id="CHEBI:15377"/>
        <dbReference type="ChEBI" id="CHEBI:15379"/>
        <dbReference type="ChEBI" id="CHEBI:17499"/>
        <dbReference type="ChEBI" id="CHEBI:65315"/>
        <dbReference type="ChEBI" id="CHEBI:136877"/>
    </reaction>
</comment>
<proteinExistence type="inferred from homology"/>
<dbReference type="SMART" id="SM00450">
    <property type="entry name" value="RHOD"/>
    <property type="match status" value="1"/>
</dbReference>
<dbReference type="EMBL" id="JBHLVF010000047">
    <property type="protein sequence ID" value="MFC0396027.1"/>
    <property type="molecule type" value="Genomic_DNA"/>
</dbReference>
<dbReference type="Gene3D" id="3.40.250.10">
    <property type="entry name" value="Rhodanese-like domain"/>
    <property type="match status" value="1"/>
</dbReference>
<dbReference type="InterPro" id="IPR040503">
    <property type="entry name" value="TRHO_N"/>
</dbReference>
<name>A0ABV6JJD6_9BACL</name>
<dbReference type="RefSeq" id="WP_204817302.1">
    <property type="nucleotide sequence ID" value="NZ_JANHOF010000002.1"/>
</dbReference>
<feature type="domain" description="Rhodanese" evidence="2">
    <location>
        <begin position="129"/>
        <end position="219"/>
    </location>
</feature>